<dbReference type="Proteomes" id="UP000007488">
    <property type="component" value="Chromosome"/>
</dbReference>
<protein>
    <submittedName>
        <fullName evidence="1">Uncharacterized protein</fullName>
    </submittedName>
</protein>
<evidence type="ECO:0000313" key="1">
    <source>
        <dbReference type="EMBL" id="ADY56225.1"/>
    </source>
</evidence>
<dbReference type="EMBL" id="CP002547">
    <property type="protein sequence ID" value="ADY56225.1"/>
    <property type="molecule type" value="Genomic_DNA"/>
</dbReference>
<dbReference type="KEGG" id="sgy:Sgly_1929"/>
<dbReference type="eggNOG" id="ENOG5033C4Y">
    <property type="taxonomic scope" value="Bacteria"/>
</dbReference>
<accession>F0T0T6</accession>
<evidence type="ECO:0000313" key="2">
    <source>
        <dbReference type="Proteomes" id="UP000007488"/>
    </source>
</evidence>
<gene>
    <name evidence="1" type="ordered locus">Sgly_1929</name>
</gene>
<keyword evidence="2" id="KW-1185">Reference proteome</keyword>
<organism evidence="1 2">
    <name type="scientific">Syntrophobotulus glycolicus (strain DSM 8271 / FlGlyR)</name>
    <dbReference type="NCBI Taxonomy" id="645991"/>
    <lineage>
        <taxon>Bacteria</taxon>
        <taxon>Bacillati</taxon>
        <taxon>Bacillota</taxon>
        <taxon>Clostridia</taxon>
        <taxon>Eubacteriales</taxon>
        <taxon>Desulfitobacteriaceae</taxon>
        <taxon>Syntrophobotulus</taxon>
    </lineage>
</organism>
<name>F0T0T6_SYNGF</name>
<reference evidence="1 2" key="1">
    <citation type="journal article" date="2011" name="Stand. Genomic Sci.">
        <title>Complete genome sequence of Syntrophobotulus glycolicus type strain (FlGlyR).</title>
        <authorList>
            <person name="Han C."/>
            <person name="Mwirichia R."/>
            <person name="Chertkov O."/>
            <person name="Held B."/>
            <person name="Lapidus A."/>
            <person name="Nolan M."/>
            <person name="Lucas S."/>
            <person name="Hammon N."/>
            <person name="Deshpande S."/>
            <person name="Cheng J.F."/>
            <person name="Tapia R."/>
            <person name="Goodwin L."/>
            <person name="Pitluck S."/>
            <person name="Huntemann M."/>
            <person name="Liolios K."/>
            <person name="Ivanova N."/>
            <person name="Pagani I."/>
            <person name="Mavromatis K."/>
            <person name="Ovchinikova G."/>
            <person name="Pati A."/>
            <person name="Chen A."/>
            <person name="Palaniappan K."/>
            <person name="Land M."/>
            <person name="Hauser L."/>
            <person name="Brambilla E.M."/>
            <person name="Rohde M."/>
            <person name="Spring S."/>
            <person name="Sikorski J."/>
            <person name="Goker M."/>
            <person name="Woyke T."/>
            <person name="Bristow J."/>
            <person name="Eisen J.A."/>
            <person name="Markowitz V."/>
            <person name="Hugenholtz P."/>
            <person name="Kyrpides N.C."/>
            <person name="Klenk H.P."/>
            <person name="Detter J.C."/>
        </authorList>
    </citation>
    <scope>NUCLEOTIDE SEQUENCE [LARGE SCALE GENOMIC DNA]</scope>
    <source>
        <strain evidence="2">DSM 8271 / FlGlyR</strain>
    </source>
</reference>
<dbReference type="STRING" id="645991.Sgly_1929"/>
<dbReference type="HOGENOM" id="CLU_155110_0_0_9"/>
<dbReference type="AlphaFoldDB" id="F0T0T6"/>
<sequence length="84" mass="9605">MKCIYLAEGGLEWAKASLSTNPEWSGGTMSYPDDEVKLSVKKNEEDYLVISEVESGLARRKIQVTLQKREGNIEITRYEELHNQ</sequence>
<reference evidence="2" key="2">
    <citation type="submission" date="2011-02" db="EMBL/GenBank/DDBJ databases">
        <title>The complete genome of Syntrophobotulus glycolicus DSM 8271.</title>
        <authorList>
            <person name="Lucas S."/>
            <person name="Copeland A."/>
            <person name="Lapidus A."/>
            <person name="Bruce D."/>
            <person name="Goodwin L."/>
            <person name="Pitluck S."/>
            <person name="Kyrpides N."/>
            <person name="Mavromatis K."/>
            <person name="Pagani I."/>
            <person name="Ivanova N."/>
            <person name="Mikhailova N."/>
            <person name="Chertkov O."/>
            <person name="Held B."/>
            <person name="Detter J.C."/>
            <person name="Tapia R."/>
            <person name="Han C."/>
            <person name="Land M."/>
            <person name="Hauser L."/>
            <person name="Markowitz V."/>
            <person name="Cheng J.-F."/>
            <person name="Hugenholtz P."/>
            <person name="Woyke T."/>
            <person name="Wu D."/>
            <person name="Spring S."/>
            <person name="Schroeder M."/>
            <person name="Brambilla E."/>
            <person name="Klenk H.-P."/>
            <person name="Eisen J.A."/>
        </authorList>
    </citation>
    <scope>NUCLEOTIDE SEQUENCE [LARGE SCALE GENOMIC DNA]</scope>
    <source>
        <strain evidence="2">DSM 8271 / FlGlyR</strain>
    </source>
</reference>
<proteinExistence type="predicted"/>